<reference evidence="3" key="2">
    <citation type="submission" date="2018-12" db="EMBL/GenBank/DDBJ databases">
        <title>Maribacter lutimaris sp. nov., isolated from marine sediment.</title>
        <authorList>
            <person name="Kim K.K."/>
        </authorList>
    </citation>
    <scope>NUCLEOTIDE SEQUENCE [LARGE SCALE GENOMIC DNA]</scope>
    <source>
        <strain evidence="3">PoM-212</strain>
    </source>
</reference>
<dbReference type="PIRSF" id="PIRSF021308">
    <property type="entry name" value="UCP021308"/>
    <property type="match status" value="1"/>
</dbReference>
<evidence type="ECO:0000259" key="1">
    <source>
        <dbReference type="Pfam" id="PF08818"/>
    </source>
</evidence>
<proteinExistence type="predicted"/>
<dbReference type="InterPro" id="IPR014922">
    <property type="entry name" value="YdhG-like"/>
</dbReference>
<reference evidence="3" key="1">
    <citation type="submission" date="2018-08" db="EMBL/GenBank/DDBJ databases">
        <authorList>
            <person name="Khan S.A."/>
            <person name="J S.E."/>
        </authorList>
    </citation>
    <scope>NUCLEOTIDE SEQUENCE [LARGE SCALE GENOMIC DNA]</scope>
    <source>
        <strain evidence="3">PoM-212</strain>
    </source>
</reference>
<evidence type="ECO:0000313" key="2">
    <source>
        <dbReference type="EMBL" id="RRQ50044.1"/>
    </source>
</evidence>
<gene>
    <name evidence="2" type="ORF">DZC72_05570</name>
</gene>
<dbReference type="Pfam" id="PF13376">
    <property type="entry name" value="OmdA"/>
    <property type="match status" value="1"/>
</dbReference>
<protein>
    <recommendedName>
        <fullName evidence="1">YdhG-like domain-containing protein</fullName>
    </recommendedName>
</protein>
<dbReference type="InterPro" id="IPR016786">
    <property type="entry name" value="YdeI_bac"/>
</dbReference>
<keyword evidence="3" id="KW-1185">Reference proteome</keyword>
<dbReference type="Gene3D" id="3.40.5.90">
    <property type="entry name" value="CDGSH iron-sulfur domain, mitoNEET-type"/>
    <property type="match status" value="1"/>
</dbReference>
<organism evidence="2 3">
    <name type="scientific">Maribacter algicola</name>
    <dbReference type="NCBI Taxonomy" id="2498892"/>
    <lineage>
        <taxon>Bacteria</taxon>
        <taxon>Pseudomonadati</taxon>
        <taxon>Bacteroidota</taxon>
        <taxon>Flavobacteriia</taxon>
        <taxon>Flavobacteriales</taxon>
        <taxon>Flavobacteriaceae</taxon>
        <taxon>Maribacter</taxon>
    </lineage>
</organism>
<sequence>MDNDISEYISKQKKWSSELQLLREILLNCGLDETFKWRNPCYAMDGKNIAILGAFKDFCCLSFFKGVLLKDTQGVLRQQGENTQSGRIVPFTDTAEIHRLKPVLKAYVFEAIEVEKSGLKVEFNTPDELELPDELEIAFQQDAEFRNAFQSLTPGRQKGYLLFFSGAKQSVTRFSRIEKYRSRIMVGKGIHDCICGHSKKMPSCDGSHKNI</sequence>
<dbReference type="AlphaFoldDB" id="A0A426RM77"/>
<dbReference type="OrthoDB" id="214150at2"/>
<dbReference type="InterPro" id="IPR042216">
    <property type="entry name" value="MitoNEET_CISD"/>
</dbReference>
<dbReference type="SUPFAM" id="SSF159888">
    <property type="entry name" value="YdhG-like"/>
    <property type="match status" value="1"/>
</dbReference>
<dbReference type="EMBL" id="QUSX01000001">
    <property type="protein sequence ID" value="RRQ50044.1"/>
    <property type="molecule type" value="Genomic_DNA"/>
</dbReference>
<evidence type="ECO:0000313" key="3">
    <source>
        <dbReference type="Proteomes" id="UP000286990"/>
    </source>
</evidence>
<comment type="caution">
    <text evidence="2">The sequence shown here is derived from an EMBL/GenBank/DDBJ whole genome shotgun (WGS) entry which is preliminary data.</text>
</comment>
<dbReference type="Gene3D" id="3.90.1150.200">
    <property type="match status" value="1"/>
</dbReference>
<dbReference type="Proteomes" id="UP000286990">
    <property type="component" value="Unassembled WGS sequence"/>
</dbReference>
<name>A0A426RM77_9FLAO</name>
<dbReference type="Pfam" id="PF08818">
    <property type="entry name" value="DUF1801"/>
    <property type="match status" value="1"/>
</dbReference>
<dbReference type="RefSeq" id="WP_125221858.1">
    <property type="nucleotide sequence ID" value="NZ_QUSX01000001.1"/>
</dbReference>
<feature type="domain" description="YdhG-like" evidence="1">
    <location>
        <begin position="15"/>
        <end position="112"/>
    </location>
</feature>
<accession>A0A426RM77</accession>